<sequence>MNQQNHANNSQMQQTSLEGTTLEDYLVRAGFMGNQDSIIADAHPLMTIDPMVMVSEQANWLPLQMRMPTINQQQMRGDFNVPKSEHEIIENSVVHIGYSENPLTISIPMPTMSSTSSDSPAAGDEKKPRYSDELLEKTIERRQKRMIKNRESAARSRARKQAYTNLLEDKNFRLQKTNNCLRKLKEVDEKLFSVTTSLPRYQLRRTSSASF</sequence>
<accession>A0ACB9NNS8</accession>
<dbReference type="EMBL" id="CM039431">
    <property type="protein sequence ID" value="KAI4337743.1"/>
    <property type="molecule type" value="Genomic_DNA"/>
</dbReference>
<evidence type="ECO:0000313" key="1">
    <source>
        <dbReference type="EMBL" id="KAI4337743.1"/>
    </source>
</evidence>
<dbReference type="Proteomes" id="UP000828941">
    <property type="component" value="Chromosome 6"/>
</dbReference>
<gene>
    <name evidence="1" type="ORF">L6164_016120</name>
</gene>
<protein>
    <submittedName>
        <fullName evidence="1">Uncharacterized protein</fullName>
    </submittedName>
</protein>
<keyword evidence="2" id="KW-1185">Reference proteome</keyword>
<reference evidence="1 2" key="1">
    <citation type="journal article" date="2022" name="DNA Res.">
        <title>Chromosomal-level genome assembly of the orchid tree Bauhinia variegata (Leguminosae; Cercidoideae) supports the allotetraploid origin hypothesis of Bauhinia.</title>
        <authorList>
            <person name="Zhong Y."/>
            <person name="Chen Y."/>
            <person name="Zheng D."/>
            <person name="Pang J."/>
            <person name="Liu Y."/>
            <person name="Luo S."/>
            <person name="Meng S."/>
            <person name="Qian L."/>
            <person name="Wei D."/>
            <person name="Dai S."/>
            <person name="Zhou R."/>
        </authorList>
    </citation>
    <scope>NUCLEOTIDE SEQUENCE [LARGE SCALE GENOMIC DNA]</scope>
    <source>
        <strain evidence="1">BV-YZ2020</strain>
    </source>
</reference>
<organism evidence="1 2">
    <name type="scientific">Bauhinia variegata</name>
    <name type="common">Purple orchid tree</name>
    <name type="synonym">Phanera variegata</name>
    <dbReference type="NCBI Taxonomy" id="167791"/>
    <lineage>
        <taxon>Eukaryota</taxon>
        <taxon>Viridiplantae</taxon>
        <taxon>Streptophyta</taxon>
        <taxon>Embryophyta</taxon>
        <taxon>Tracheophyta</taxon>
        <taxon>Spermatophyta</taxon>
        <taxon>Magnoliopsida</taxon>
        <taxon>eudicotyledons</taxon>
        <taxon>Gunneridae</taxon>
        <taxon>Pentapetalae</taxon>
        <taxon>rosids</taxon>
        <taxon>fabids</taxon>
        <taxon>Fabales</taxon>
        <taxon>Fabaceae</taxon>
        <taxon>Cercidoideae</taxon>
        <taxon>Cercideae</taxon>
        <taxon>Bauhiniinae</taxon>
        <taxon>Bauhinia</taxon>
    </lineage>
</organism>
<proteinExistence type="predicted"/>
<evidence type="ECO:0000313" key="2">
    <source>
        <dbReference type="Proteomes" id="UP000828941"/>
    </source>
</evidence>
<name>A0ACB9NNS8_BAUVA</name>
<comment type="caution">
    <text evidence="1">The sequence shown here is derived from an EMBL/GenBank/DDBJ whole genome shotgun (WGS) entry which is preliminary data.</text>
</comment>